<organism evidence="6 7">
    <name type="scientific">Rhodovibrio salinarum</name>
    <dbReference type="NCBI Taxonomy" id="1087"/>
    <lineage>
        <taxon>Bacteria</taxon>
        <taxon>Pseudomonadati</taxon>
        <taxon>Pseudomonadota</taxon>
        <taxon>Alphaproteobacteria</taxon>
        <taxon>Rhodospirillales</taxon>
        <taxon>Rhodovibrionaceae</taxon>
        <taxon>Rhodovibrio</taxon>
    </lineage>
</organism>
<dbReference type="Pfam" id="PF13561">
    <property type="entry name" value="adh_short_C2"/>
    <property type="match status" value="1"/>
</dbReference>
<dbReference type="RefSeq" id="WP_027288269.1">
    <property type="nucleotide sequence ID" value="NZ_NRRE01000022.1"/>
</dbReference>
<dbReference type="InterPro" id="IPR020904">
    <property type="entry name" value="Sc_DH/Rdtase_CS"/>
</dbReference>
<dbReference type="PRINTS" id="PR00081">
    <property type="entry name" value="GDHRDH"/>
</dbReference>
<dbReference type="SUPFAM" id="SSF51735">
    <property type="entry name" value="NAD(P)-binding Rossmann-fold domains"/>
    <property type="match status" value="1"/>
</dbReference>
<reference evidence="6" key="1">
    <citation type="submission" date="2017-08" db="EMBL/GenBank/DDBJ databases">
        <authorList>
            <person name="Imhoff J.F."/>
            <person name="Rahn T."/>
            <person name="Kuenzel S."/>
            <person name="Neulinger S.C."/>
        </authorList>
    </citation>
    <scope>NUCLEOTIDE SEQUENCE</scope>
    <source>
        <strain evidence="6">DSM 9154</strain>
    </source>
</reference>
<evidence type="ECO:0000256" key="1">
    <source>
        <dbReference type="ARBA" id="ARBA00006484"/>
    </source>
</evidence>
<feature type="domain" description="Ketoreductase" evidence="5">
    <location>
        <begin position="6"/>
        <end position="178"/>
    </location>
</feature>
<evidence type="ECO:0000256" key="3">
    <source>
        <dbReference type="ARBA" id="ARBA00023027"/>
    </source>
</evidence>
<dbReference type="Gene3D" id="3.40.50.720">
    <property type="entry name" value="NAD(P)-binding Rossmann-like Domain"/>
    <property type="match status" value="1"/>
</dbReference>
<dbReference type="PROSITE" id="PS00061">
    <property type="entry name" value="ADH_SHORT"/>
    <property type="match status" value="1"/>
</dbReference>
<evidence type="ECO:0000313" key="6">
    <source>
        <dbReference type="EMBL" id="MBK1697250.1"/>
    </source>
</evidence>
<dbReference type="Proteomes" id="UP000778970">
    <property type="component" value="Unassembled WGS sequence"/>
</dbReference>
<evidence type="ECO:0000259" key="5">
    <source>
        <dbReference type="SMART" id="SM00822"/>
    </source>
</evidence>
<gene>
    <name evidence="6" type="ORF">CKO21_08310</name>
</gene>
<accession>A0A934QIM6</accession>
<dbReference type="PANTHER" id="PTHR24321:SF8">
    <property type="entry name" value="ESTRADIOL 17-BETA-DEHYDROGENASE 8-RELATED"/>
    <property type="match status" value="1"/>
</dbReference>
<name>A0A934QIM6_9PROT</name>
<dbReference type="EMBL" id="NRRE01000022">
    <property type="protein sequence ID" value="MBK1697250.1"/>
    <property type="molecule type" value="Genomic_DNA"/>
</dbReference>
<comment type="caution">
    <text evidence="6">The sequence shown here is derived from an EMBL/GenBank/DDBJ whole genome shotgun (WGS) entry which is preliminary data.</text>
</comment>
<dbReference type="GO" id="GO:0016491">
    <property type="term" value="F:oxidoreductase activity"/>
    <property type="evidence" value="ECO:0007669"/>
    <property type="project" value="UniProtKB-KW"/>
</dbReference>
<proteinExistence type="inferred from homology"/>
<protein>
    <submittedName>
        <fullName evidence="6">SDR family oxidoreductase</fullName>
    </submittedName>
</protein>
<keyword evidence="7" id="KW-1185">Reference proteome</keyword>
<comment type="similarity">
    <text evidence="1">Belongs to the short-chain dehydrogenases/reductases (SDR) family.</text>
</comment>
<keyword evidence="3" id="KW-0520">NAD</keyword>
<dbReference type="InterPro" id="IPR036291">
    <property type="entry name" value="NAD(P)-bd_dom_sf"/>
</dbReference>
<dbReference type="AlphaFoldDB" id="A0A934QIM6"/>
<dbReference type="PRINTS" id="PR00080">
    <property type="entry name" value="SDRFAMILY"/>
</dbReference>
<dbReference type="InterPro" id="IPR057326">
    <property type="entry name" value="KR_dom"/>
</dbReference>
<dbReference type="FunFam" id="3.40.50.720:FF:000084">
    <property type="entry name" value="Short-chain dehydrogenase reductase"/>
    <property type="match status" value="1"/>
</dbReference>
<reference evidence="6" key="2">
    <citation type="journal article" date="2020" name="Microorganisms">
        <title>Osmotic Adaptation and Compatible Solute Biosynthesis of Phototrophic Bacteria as Revealed from Genome Analyses.</title>
        <authorList>
            <person name="Imhoff J.F."/>
            <person name="Rahn T."/>
            <person name="Kunzel S."/>
            <person name="Keller A."/>
            <person name="Neulinger S.C."/>
        </authorList>
    </citation>
    <scope>NUCLEOTIDE SEQUENCE</scope>
    <source>
        <strain evidence="6">DSM 9154</strain>
    </source>
</reference>
<dbReference type="PANTHER" id="PTHR24321">
    <property type="entry name" value="DEHYDROGENASES, SHORT CHAIN"/>
    <property type="match status" value="1"/>
</dbReference>
<evidence type="ECO:0000256" key="4">
    <source>
        <dbReference type="SAM" id="MobiDB-lite"/>
    </source>
</evidence>
<evidence type="ECO:0000256" key="2">
    <source>
        <dbReference type="ARBA" id="ARBA00023002"/>
    </source>
</evidence>
<feature type="region of interest" description="Disordered" evidence="4">
    <location>
        <begin position="191"/>
        <end position="214"/>
    </location>
</feature>
<dbReference type="InterPro" id="IPR002347">
    <property type="entry name" value="SDR_fam"/>
</dbReference>
<sequence length="254" mass="26406">MNEDARVAAITGGAQGIGKAIALRLLHDGWSVILLDANDAALAAAEKDLRAFGTVTAITADVGDAEQLTRAFDRIAETTPTGLNALVNVAGIMVSAPPEELTLADWNRVIAVNLTGAFLAARLAAPLLRRRGGAIVNIASTRAAMSEAHTEAYSASKGGLVALTHALAISLGPDVRVNAVSPGWIDVSRWGSPTDARTPEDLTTEDHAQHPVGRVGRPEDIAALAVWLAGPDAGFVTGQEFTVDGGMTRKMIYA</sequence>
<evidence type="ECO:0000313" key="7">
    <source>
        <dbReference type="Proteomes" id="UP000778970"/>
    </source>
</evidence>
<feature type="compositionally biased region" description="Basic and acidic residues" evidence="4">
    <location>
        <begin position="197"/>
        <end position="209"/>
    </location>
</feature>
<dbReference type="SMART" id="SM00822">
    <property type="entry name" value="PKS_KR"/>
    <property type="match status" value="1"/>
</dbReference>
<keyword evidence="2" id="KW-0560">Oxidoreductase</keyword>